<evidence type="ECO:0000313" key="1">
    <source>
        <dbReference type="EMBL" id="KAI6092190.1"/>
    </source>
</evidence>
<sequence>MMVERCKKALAFGAALAAALVGAAPIDYFPINSQLPPVARISQDFDFVFSPLTFFSPTNITYRLQNGPKWLSIDSSSRRLFGTPGDKDIPPGEVVGIPIDLVAQDKTGSTTTMATLVVSRNPSPRIAVPIAEQLPKFGTYIAPSSLHLHPSEPFSFAFAKDTFKTASGKGGLNLYALTGDNTPLPSWISFNSEKLEFSGKTPSFESLVQPPETFAFQLVASDVVGFASVSASFSLVVGSHELTADPTVVKLNATHGNRLLYEDLPNVLKLDKKPVKPEDVAAISALDLPPWLSFDNKTWKLDGTPEPTAESSNITIAVTDKFLDTLNLTVSIKFGLFVSDLPDLNLVSGSDFSFDLKRYLSNVSDVMVTLDDDPDAPWAEFNSSSLILSGTVPNPKSKAASASHISFKAASKHSSDKETKSMNIHVAATSASPTPSPTPSTEPTKANDEGPNKNLLWLLVIPILLTFIGIIALLFYIRRQRQQHTRASIKKVSGPMPGSFVFNRPGSPGKGSGYAGRQMLDVGPRRLSNSSISAQNSGASAAVSNQQSSQATSSLIGNPAPHAMMATYSLAKSPEHSDIIETRSSWSAGHRNQHSPNGTGRTDEVSLLSDTSLGSRDAYIAEARAYSIIRTPQGEAFRGLEVPLSSEPFSIQNTPEIAYAMSGTYDSGSESAIPPAVGYTARLTPQPQPQSQQQQDPGLGIRGVGQRLSNLWKRQSGNPVPEERKRQSILSDATGQTTRTSILTSGISGVGEEEATTSTNMVARPTIIHIPSRPGEVRQMSRNSRLHESSPLFSVRSATKSPSNFGLLSRSPGTIDESPELPPTLDDPTNPRDSDSSWDRLARNSLGIAYKDLIITEPRKVAPGREPLAELVYEDNWIKHEIDRDLLSPDQWLQPNTSVATNMVGIATTSPANTSSELPRLPPTSALATPKGGKPGFERRPSRNAGAATLYHTPSLSSRSDASSSVRTQILATATTPSTESRSSWGPPNRPLPETPPVRAGGGGGRVPLAERSVNGTSYHYNSNHSTHNDTSGGEDTPSKKSWKTGTRSMKSAKSLRSVWADEDEDDDGLWEDVRPPTTFVDDWDDGIDSDGSFAVYI</sequence>
<reference evidence="1 2" key="1">
    <citation type="journal article" date="2022" name="New Phytol.">
        <title>Ecological generalism drives hyperdiversity of secondary metabolite gene clusters in xylarialean endophytes.</title>
        <authorList>
            <person name="Franco M.E.E."/>
            <person name="Wisecaver J.H."/>
            <person name="Arnold A.E."/>
            <person name="Ju Y.M."/>
            <person name="Slot J.C."/>
            <person name="Ahrendt S."/>
            <person name="Moore L.P."/>
            <person name="Eastman K.E."/>
            <person name="Scott K."/>
            <person name="Konkel Z."/>
            <person name="Mondo S.J."/>
            <person name="Kuo A."/>
            <person name="Hayes R.D."/>
            <person name="Haridas S."/>
            <person name="Andreopoulos B."/>
            <person name="Riley R."/>
            <person name="LaButti K."/>
            <person name="Pangilinan J."/>
            <person name="Lipzen A."/>
            <person name="Amirebrahimi M."/>
            <person name="Yan J."/>
            <person name="Adam C."/>
            <person name="Keymanesh K."/>
            <person name="Ng V."/>
            <person name="Louie K."/>
            <person name="Northen T."/>
            <person name="Drula E."/>
            <person name="Henrissat B."/>
            <person name="Hsieh H.M."/>
            <person name="Youens-Clark K."/>
            <person name="Lutzoni F."/>
            <person name="Miadlikowska J."/>
            <person name="Eastwood D.C."/>
            <person name="Hamelin R.C."/>
            <person name="Grigoriev I.V."/>
            <person name="U'Ren J.M."/>
        </authorList>
    </citation>
    <scope>NUCLEOTIDE SEQUENCE [LARGE SCALE GENOMIC DNA]</scope>
    <source>
        <strain evidence="1 2">ER1909</strain>
    </source>
</reference>
<organism evidence="1 2">
    <name type="scientific">Hypoxylon rubiginosum</name>
    <dbReference type="NCBI Taxonomy" id="110542"/>
    <lineage>
        <taxon>Eukaryota</taxon>
        <taxon>Fungi</taxon>
        <taxon>Dikarya</taxon>
        <taxon>Ascomycota</taxon>
        <taxon>Pezizomycotina</taxon>
        <taxon>Sordariomycetes</taxon>
        <taxon>Xylariomycetidae</taxon>
        <taxon>Xylariales</taxon>
        <taxon>Hypoxylaceae</taxon>
        <taxon>Hypoxylon</taxon>
    </lineage>
</organism>
<comment type="caution">
    <text evidence="1">The sequence shown here is derived from an EMBL/GenBank/DDBJ whole genome shotgun (WGS) entry which is preliminary data.</text>
</comment>
<proteinExistence type="predicted"/>
<keyword evidence="2" id="KW-1185">Reference proteome</keyword>
<gene>
    <name evidence="1" type="ORF">F4821DRAFT_158950</name>
</gene>
<protein>
    <submittedName>
        <fullName evidence="1">Uncharacterized protein</fullName>
    </submittedName>
</protein>
<name>A0ACC0DHE6_9PEZI</name>
<dbReference type="Proteomes" id="UP001497680">
    <property type="component" value="Unassembled WGS sequence"/>
</dbReference>
<dbReference type="EMBL" id="MU394284">
    <property type="protein sequence ID" value="KAI6092190.1"/>
    <property type="molecule type" value="Genomic_DNA"/>
</dbReference>
<accession>A0ACC0DHE6</accession>
<evidence type="ECO:0000313" key="2">
    <source>
        <dbReference type="Proteomes" id="UP001497680"/>
    </source>
</evidence>